<feature type="domain" description="PPIase cyclophilin-type" evidence="1">
    <location>
        <begin position="230"/>
        <end position="381"/>
    </location>
</feature>
<dbReference type="GO" id="GO:0003755">
    <property type="term" value="F:peptidyl-prolyl cis-trans isomerase activity"/>
    <property type="evidence" value="ECO:0007669"/>
    <property type="project" value="InterPro"/>
</dbReference>
<organism evidence="2 3">
    <name type="scientific">Chenopodium quinoa</name>
    <name type="common">Quinoa</name>
    <dbReference type="NCBI Taxonomy" id="63459"/>
    <lineage>
        <taxon>Eukaryota</taxon>
        <taxon>Viridiplantae</taxon>
        <taxon>Streptophyta</taxon>
        <taxon>Embryophyta</taxon>
        <taxon>Tracheophyta</taxon>
        <taxon>Spermatophyta</taxon>
        <taxon>Magnoliopsida</taxon>
        <taxon>eudicotyledons</taxon>
        <taxon>Gunneridae</taxon>
        <taxon>Pentapetalae</taxon>
        <taxon>Caryophyllales</taxon>
        <taxon>Chenopodiaceae</taxon>
        <taxon>Chenopodioideae</taxon>
        <taxon>Atripliceae</taxon>
        <taxon>Chenopodium</taxon>
    </lineage>
</organism>
<dbReference type="SUPFAM" id="SSF50891">
    <property type="entry name" value="Cyclophilin-like"/>
    <property type="match status" value="1"/>
</dbReference>
<accession>A0A803LUD8</accession>
<proteinExistence type="predicted"/>
<reference evidence="2" key="1">
    <citation type="journal article" date="2017" name="Nature">
        <title>The genome of Chenopodium quinoa.</title>
        <authorList>
            <person name="Jarvis D.E."/>
            <person name="Ho Y.S."/>
            <person name="Lightfoot D.J."/>
            <person name="Schmoeckel S.M."/>
            <person name="Li B."/>
            <person name="Borm T.J.A."/>
            <person name="Ohyanagi H."/>
            <person name="Mineta K."/>
            <person name="Michell C.T."/>
            <person name="Saber N."/>
            <person name="Kharbatia N.M."/>
            <person name="Rupper R.R."/>
            <person name="Sharp A.R."/>
            <person name="Dally N."/>
            <person name="Boughton B.A."/>
            <person name="Woo Y.H."/>
            <person name="Gao G."/>
            <person name="Schijlen E.G.W.M."/>
            <person name="Guo X."/>
            <person name="Momin A.A."/>
            <person name="Negrao S."/>
            <person name="Al-Babili S."/>
            <person name="Gehring C."/>
            <person name="Roessner U."/>
            <person name="Jung C."/>
            <person name="Murphy K."/>
            <person name="Arold S.T."/>
            <person name="Gojobori T."/>
            <person name="van der Linden C.G."/>
            <person name="van Loo E.N."/>
            <person name="Jellen E.N."/>
            <person name="Maughan P.J."/>
            <person name="Tester M."/>
        </authorList>
    </citation>
    <scope>NUCLEOTIDE SEQUENCE [LARGE SCALE GENOMIC DNA]</scope>
    <source>
        <strain evidence="2">cv. PI 614886</strain>
    </source>
</reference>
<dbReference type="InterPro" id="IPR002130">
    <property type="entry name" value="Cyclophilin-type_PPIase_dom"/>
</dbReference>
<dbReference type="InterPro" id="IPR029000">
    <property type="entry name" value="Cyclophilin-like_dom_sf"/>
</dbReference>
<dbReference type="FunFam" id="2.40.100.10:FF:000086">
    <property type="entry name" value="Predicted protein"/>
    <property type="match status" value="1"/>
</dbReference>
<evidence type="ECO:0000313" key="3">
    <source>
        <dbReference type="Proteomes" id="UP000596660"/>
    </source>
</evidence>
<dbReference type="Gene3D" id="2.40.100.10">
    <property type="entry name" value="Cyclophilin-like"/>
    <property type="match status" value="1"/>
</dbReference>
<evidence type="ECO:0000313" key="2">
    <source>
        <dbReference type="EnsemblPlants" id="AUR62018832-RA:cds"/>
    </source>
</evidence>
<dbReference type="OMA" id="ESPGECC"/>
<dbReference type="AlphaFoldDB" id="A0A803LUD8"/>
<dbReference type="Gramene" id="AUR62018832-RA">
    <property type="protein sequence ID" value="AUR62018832-RA:cds"/>
    <property type="gene ID" value="AUR62018832"/>
</dbReference>
<dbReference type="SMR" id="A0A803LUD8"/>
<sequence>MGRRSIYSNVGHWTSMGLLLLGFLACTLAYFVISTVLKPSNPISNYDGLSIDVSHESDGVSLERENGGGCCRGIPKLELWGTAVKWGTEHKYYSEEECCKSCKAMCSGKDGPCLCDSWVFCGDRNACGLQFGECWLKKQKDTLVPQRQDAGSKVMWTSGLIFGKGELLRLCPLVSVGGLVCLACTSAPVALPPSLVYTKSGGSDFGSITLHCESNDCPPMLLSFLQGIIGLETEHGTLHIKLYPDSAPYSVQYILELLTLRHCAGCQFYRAEGRGESWDLKGNHIKDASFGPPYALIQGTLEAAGMPFQTIPTEVCRTVRRGAVAWVGSGPEFFISLANHVEWKNSYTVFGSVLPEDMEIAEKIAQLPTKPDVWNNVNVSVLEDPIPILVQRIISNHEDISHKL</sequence>
<evidence type="ECO:0000259" key="1">
    <source>
        <dbReference type="Pfam" id="PF00160"/>
    </source>
</evidence>
<name>A0A803LUD8_CHEQI</name>
<reference evidence="2" key="2">
    <citation type="submission" date="2021-03" db="UniProtKB">
        <authorList>
            <consortium name="EnsemblPlants"/>
        </authorList>
    </citation>
    <scope>IDENTIFICATION</scope>
</reference>
<dbReference type="EnsemblPlants" id="AUR62018832-RA">
    <property type="protein sequence ID" value="AUR62018832-RA:cds"/>
    <property type="gene ID" value="AUR62018832"/>
</dbReference>
<dbReference type="PANTHER" id="PTHR46873">
    <property type="entry name" value="EXPRESSED PROTEIN"/>
    <property type="match status" value="1"/>
</dbReference>
<dbReference type="PROSITE" id="PS51257">
    <property type="entry name" value="PROKAR_LIPOPROTEIN"/>
    <property type="match status" value="1"/>
</dbReference>
<protein>
    <recommendedName>
        <fullName evidence="1">PPIase cyclophilin-type domain-containing protein</fullName>
    </recommendedName>
</protein>
<dbReference type="Pfam" id="PF00160">
    <property type="entry name" value="Pro_isomerase"/>
    <property type="match status" value="1"/>
</dbReference>
<dbReference type="PANTHER" id="PTHR46873:SF1">
    <property type="entry name" value="EXPRESSED PROTEIN"/>
    <property type="match status" value="1"/>
</dbReference>
<keyword evidence="3" id="KW-1185">Reference proteome</keyword>
<dbReference type="Proteomes" id="UP000596660">
    <property type="component" value="Unplaced"/>
</dbReference>